<evidence type="ECO:0000256" key="2">
    <source>
        <dbReference type="ARBA" id="ARBA00022777"/>
    </source>
</evidence>
<protein>
    <submittedName>
        <fullName evidence="3">L-fucose kinase-like</fullName>
    </submittedName>
</protein>
<keyword evidence="1" id="KW-0808">Transferase</keyword>
<evidence type="ECO:0000313" key="4">
    <source>
        <dbReference type="Proteomes" id="UP001152795"/>
    </source>
</evidence>
<dbReference type="InterPro" id="IPR052203">
    <property type="entry name" value="GHMP_Kinase-Related"/>
</dbReference>
<comment type="caution">
    <text evidence="3">The sequence shown here is derived from an EMBL/GenBank/DDBJ whole genome shotgun (WGS) entry which is preliminary data.</text>
</comment>
<keyword evidence="2 3" id="KW-0418">Kinase</keyword>
<dbReference type="OrthoDB" id="271303at2759"/>
<dbReference type="PANTHER" id="PTHR32463">
    <property type="entry name" value="L-FUCOSE KINASE"/>
    <property type="match status" value="1"/>
</dbReference>
<dbReference type="GO" id="GO:0050201">
    <property type="term" value="F:fucokinase activity"/>
    <property type="evidence" value="ECO:0007669"/>
    <property type="project" value="TreeGrafter"/>
</dbReference>
<dbReference type="Proteomes" id="UP001152795">
    <property type="component" value="Unassembled WGS sequence"/>
</dbReference>
<accession>A0A7D9MAF3</accession>
<dbReference type="InterPro" id="IPR014721">
    <property type="entry name" value="Ribsml_uS5_D2-typ_fold_subgr"/>
</dbReference>
<dbReference type="PANTHER" id="PTHR32463:SF0">
    <property type="entry name" value="L-FUCOSE KINASE"/>
    <property type="match status" value="1"/>
</dbReference>
<dbReference type="EMBL" id="CACRXK020035357">
    <property type="protein sequence ID" value="CAB4044550.1"/>
    <property type="molecule type" value="Genomic_DNA"/>
</dbReference>
<organism evidence="3 4">
    <name type="scientific">Paramuricea clavata</name>
    <name type="common">Red gorgonian</name>
    <name type="synonym">Violescent sea-whip</name>
    <dbReference type="NCBI Taxonomy" id="317549"/>
    <lineage>
        <taxon>Eukaryota</taxon>
        <taxon>Metazoa</taxon>
        <taxon>Cnidaria</taxon>
        <taxon>Anthozoa</taxon>
        <taxon>Octocorallia</taxon>
        <taxon>Malacalcyonacea</taxon>
        <taxon>Plexauridae</taxon>
        <taxon>Paramuricea</taxon>
    </lineage>
</organism>
<keyword evidence="4" id="KW-1185">Reference proteome</keyword>
<dbReference type="Gene3D" id="3.30.230.10">
    <property type="match status" value="1"/>
</dbReference>
<proteinExistence type="predicted"/>
<sequence length="200" mass="22170">MKETLMGAMNNCLLPFFKNCVLENYGLKLLKELDKVACSAGSADCVARTLSCIADVLSEMAGDKVGLRSGPAANESWMHAYRLLERRDITEGVMELANQRDKWLRRSDLLIRAARHYEGAMQILIRHAVMTGRQFVTFSPKSQPPIGQWFIAESPARVDLSGAWSDTPPVTYEHGGAVTNIAIKIRGKKPIGAKVRKIPE</sequence>
<dbReference type="GO" id="GO:0042352">
    <property type="term" value="P:GDP-L-fucose salvage"/>
    <property type="evidence" value="ECO:0007669"/>
    <property type="project" value="TreeGrafter"/>
</dbReference>
<name>A0A7D9MAF3_PARCT</name>
<evidence type="ECO:0000313" key="3">
    <source>
        <dbReference type="EMBL" id="CAB4044550.1"/>
    </source>
</evidence>
<evidence type="ECO:0000256" key="1">
    <source>
        <dbReference type="ARBA" id="ARBA00022679"/>
    </source>
</evidence>
<gene>
    <name evidence="3" type="ORF">PACLA_8A073487</name>
</gene>
<reference evidence="3" key="1">
    <citation type="submission" date="2020-04" db="EMBL/GenBank/DDBJ databases">
        <authorList>
            <person name="Alioto T."/>
            <person name="Alioto T."/>
            <person name="Gomez Garrido J."/>
        </authorList>
    </citation>
    <scope>NUCLEOTIDE SEQUENCE</scope>
    <source>
        <strain evidence="3">A484AB</strain>
    </source>
</reference>
<dbReference type="AlphaFoldDB" id="A0A7D9MAF3"/>